<organism evidence="3 4">
    <name type="scientific">Polaribacter aestuariivivens</name>
    <dbReference type="NCBI Taxonomy" id="2304626"/>
    <lineage>
        <taxon>Bacteria</taxon>
        <taxon>Pseudomonadati</taxon>
        <taxon>Bacteroidota</taxon>
        <taxon>Flavobacteriia</taxon>
        <taxon>Flavobacteriales</taxon>
        <taxon>Flavobacteriaceae</taxon>
    </lineage>
</organism>
<dbReference type="InterPro" id="IPR002123">
    <property type="entry name" value="Plipid/glycerol_acylTrfase"/>
</dbReference>
<evidence type="ECO:0000313" key="4">
    <source>
        <dbReference type="Proteomes" id="UP000307140"/>
    </source>
</evidence>
<gene>
    <name evidence="3" type="ORF">FDT66_00565</name>
</gene>
<feature type="transmembrane region" description="Helical" evidence="1">
    <location>
        <begin position="261"/>
        <end position="280"/>
    </location>
</feature>
<evidence type="ECO:0000256" key="1">
    <source>
        <dbReference type="SAM" id="Phobius"/>
    </source>
</evidence>
<dbReference type="SMART" id="SM00563">
    <property type="entry name" value="PlsC"/>
    <property type="match status" value="1"/>
</dbReference>
<dbReference type="GO" id="GO:0008654">
    <property type="term" value="P:phospholipid biosynthetic process"/>
    <property type="evidence" value="ECO:0007669"/>
    <property type="project" value="TreeGrafter"/>
</dbReference>
<keyword evidence="1" id="KW-1133">Transmembrane helix</keyword>
<feature type="transmembrane region" description="Helical" evidence="1">
    <location>
        <begin position="326"/>
        <end position="343"/>
    </location>
</feature>
<dbReference type="Proteomes" id="UP000307140">
    <property type="component" value="Unassembled WGS sequence"/>
</dbReference>
<dbReference type="SUPFAM" id="SSF69593">
    <property type="entry name" value="Glycerol-3-phosphate (1)-acyltransferase"/>
    <property type="match status" value="1"/>
</dbReference>
<dbReference type="AlphaFoldDB" id="A0A5S3N9N8"/>
<dbReference type="PANTHER" id="PTHR31605:SF0">
    <property type="entry name" value="GLYCEROL-3-PHOSPHATE O-ACYLTRANSFERASE 1"/>
    <property type="match status" value="1"/>
</dbReference>
<dbReference type="InterPro" id="IPR052744">
    <property type="entry name" value="GPAT/DAPAT"/>
</dbReference>
<name>A0A5S3N9N8_9FLAO</name>
<keyword evidence="3" id="KW-0012">Acyltransferase</keyword>
<dbReference type="CDD" id="cd07992">
    <property type="entry name" value="LPLAT_AAK14816-like"/>
    <property type="match status" value="1"/>
</dbReference>
<feature type="transmembrane region" description="Helical" evidence="1">
    <location>
        <begin position="300"/>
        <end position="320"/>
    </location>
</feature>
<accession>A0A5S3N9N8</accession>
<evidence type="ECO:0000259" key="2">
    <source>
        <dbReference type="SMART" id="SM00563"/>
    </source>
</evidence>
<dbReference type="RefSeq" id="WP_138534204.1">
    <property type="nucleotide sequence ID" value="NZ_VANR01000001.1"/>
</dbReference>
<comment type="caution">
    <text evidence="3">The sequence shown here is derived from an EMBL/GenBank/DDBJ whole genome shotgun (WGS) entry which is preliminary data.</text>
</comment>
<dbReference type="PANTHER" id="PTHR31605">
    <property type="entry name" value="GLYCEROL-3-PHOSPHATE O-ACYLTRANSFERASE 1"/>
    <property type="match status" value="1"/>
</dbReference>
<dbReference type="Pfam" id="PF01553">
    <property type="entry name" value="Acyltransferase"/>
    <property type="match status" value="1"/>
</dbReference>
<protein>
    <submittedName>
        <fullName evidence="3">Acyltransferase</fullName>
    </submittedName>
</protein>
<keyword evidence="1" id="KW-0812">Transmembrane</keyword>
<keyword evidence="4" id="KW-1185">Reference proteome</keyword>
<keyword evidence="3" id="KW-0808">Transferase</keyword>
<dbReference type="GO" id="GO:0004366">
    <property type="term" value="F:glycerol-3-phosphate O-acyltransferase activity"/>
    <property type="evidence" value="ECO:0007669"/>
    <property type="project" value="TreeGrafter"/>
</dbReference>
<dbReference type="GO" id="GO:0016287">
    <property type="term" value="F:glycerone-phosphate O-acyltransferase activity"/>
    <property type="evidence" value="ECO:0007669"/>
    <property type="project" value="TreeGrafter"/>
</dbReference>
<reference evidence="3 4" key="1">
    <citation type="submission" date="2019-05" db="EMBL/GenBank/DDBJ databases">
        <title>Polaribacter aestuariivivens sp. nov., isolated from a tidal flat.</title>
        <authorList>
            <person name="Yoon J.-H."/>
        </authorList>
    </citation>
    <scope>NUCLEOTIDE SEQUENCE [LARGE SCALE GENOMIC DNA]</scope>
    <source>
        <strain evidence="3 4">DBTF-3</strain>
    </source>
</reference>
<proteinExistence type="predicted"/>
<feature type="domain" description="Phospholipid/glycerol acyltransferase" evidence="2">
    <location>
        <begin position="39"/>
        <end position="166"/>
    </location>
</feature>
<keyword evidence="1" id="KW-0472">Membrane</keyword>
<sequence>MIQKIWFRLVWCYIKLGLFFYTKKITVLGRKNIPKKGAVLFAVNHPNGLIDPLFVTTTNTRQNHFLVRAASFKKPWVKKILESLYLMPIYRIRDGIQQLANNQEIFNKCHTILNKGETLMIFPEGSHDKKRSIRPLSKGFTRIVSGALEKYPNIDIQVVPVGITYQHISDYPAKVCINYGKPIATRSIFEANTSAKSINILKAEVTEQLKKLAVHIPDDENYEATLQKLNNAQVDFTEVNKVNAMIENKVFPAEKPPKKNYLQPLLYLIILNSFVPFLIWKKAEKKIDEIEFLDTFQFSLNYAACSIFYCLQAYIISLFYGDLIGFFYLTVAAFLIVVYTKLAPTNAKKHKELAEVSKQV</sequence>
<evidence type="ECO:0000313" key="3">
    <source>
        <dbReference type="EMBL" id="TMM31991.1"/>
    </source>
</evidence>
<dbReference type="EMBL" id="VANR01000001">
    <property type="protein sequence ID" value="TMM31991.1"/>
    <property type="molecule type" value="Genomic_DNA"/>
</dbReference>
<dbReference type="OrthoDB" id="9806008at2"/>